<organism evidence="2 3">
    <name type="scientific">Absidia repens</name>
    <dbReference type="NCBI Taxonomy" id="90262"/>
    <lineage>
        <taxon>Eukaryota</taxon>
        <taxon>Fungi</taxon>
        <taxon>Fungi incertae sedis</taxon>
        <taxon>Mucoromycota</taxon>
        <taxon>Mucoromycotina</taxon>
        <taxon>Mucoromycetes</taxon>
        <taxon>Mucorales</taxon>
        <taxon>Cunninghamellaceae</taxon>
        <taxon>Absidia</taxon>
    </lineage>
</organism>
<protein>
    <submittedName>
        <fullName evidence="2">Uncharacterized protein</fullName>
    </submittedName>
</protein>
<comment type="caution">
    <text evidence="2">The sequence shown here is derived from an EMBL/GenBank/DDBJ whole genome shotgun (WGS) entry which is preliminary data.</text>
</comment>
<keyword evidence="3" id="KW-1185">Reference proteome</keyword>
<reference evidence="2 3" key="1">
    <citation type="submission" date="2016-07" db="EMBL/GenBank/DDBJ databases">
        <title>Pervasive Adenine N6-methylation of Active Genes in Fungi.</title>
        <authorList>
            <consortium name="DOE Joint Genome Institute"/>
            <person name="Mondo S.J."/>
            <person name="Dannebaum R.O."/>
            <person name="Kuo R.C."/>
            <person name="Labutti K."/>
            <person name="Haridas S."/>
            <person name="Kuo A."/>
            <person name="Salamov A."/>
            <person name="Ahrendt S.R."/>
            <person name="Lipzen A."/>
            <person name="Sullivan W."/>
            <person name="Andreopoulos W.B."/>
            <person name="Clum A."/>
            <person name="Lindquist E."/>
            <person name="Daum C."/>
            <person name="Ramamoorthy G.K."/>
            <person name="Gryganskyi A."/>
            <person name="Culley D."/>
            <person name="Magnuson J.K."/>
            <person name="James T.Y."/>
            <person name="O'Malley M.A."/>
            <person name="Stajich J.E."/>
            <person name="Spatafora J.W."/>
            <person name="Visel A."/>
            <person name="Grigoriev I.V."/>
        </authorList>
    </citation>
    <scope>NUCLEOTIDE SEQUENCE [LARGE SCALE GENOMIC DNA]</scope>
    <source>
        <strain evidence="2 3">NRRL 1336</strain>
    </source>
</reference>
<dbReference type="Proteomes" id="UP000193560">
    <property type="component" value="Unassembled WGS sequence"/>
</dbReference>
<sequence>MNSSRRQHSVDSADAALQKGHSSSIQFKKPHTPVTTRTDHKGKKRQREASSGFSRDDSLYANSTASRNTTRSISSAQPLASSTNKKKYYDRNNTNIDDPMSAPYVLDRRGGQGNEDYLSKMHVFAADDPFAKTMDSRSVNLLGSSVNRSEVPTTQSAQSAQSARLTQSAQSVQSARLTQPARPAKSKNSNQLREPPQIKQSYRHLSNCAREEIRKILHAAYESLIMTSSSTNNTITDEEHLSITSLIKKIDFKLKSMMVSARMPQVCDTKKPIEDEIEQLTAKLDSSVRQRIMLEIENLYTQIDSAKLRFLLAKQTSTTVPSADDSGDADVDTSLATLPLCMAKYAVRHQAFDTSYGDCLQTHPSASFSSSSPKLSP</sequence>
<evidence type="ECO:0000313" key="3">
    <source>
        <dbReference type="Proteomes" id="UP000193560"/>
    </source>
</evidence>
<evidence type="ECO:0000256" key="1">
    <source>
        <dbReference type="SAM" id="MobiDB-lite"/>
    </source>
</evidence>
<gene>
    <name evidence="2" type="ORF">BCR42DRAFT_412270</name>
</gene>
<name>A0A1X2IJI5_9FUNG</name>
<accession>A0A1X2IJI5</accession>
<evidence type="ECO:0000313" key="2">
    <source>
        <dbReference type="EMBL" id="ORZ17670.1"/>
    </source>
</evidence>
<feature type="region of interest" description="Disordered" evidence="1">
    <location>
        <begin position="1"/>
        <end position="108"/>
    </location>
</feature>
<dbReference type="EMBL" id="MCGE01000009">
    <property type="protein sequence ID" value="ORZ17670.1"/>
    <property type="molecule type" value="Genomic_DNA"/>
</dbReference>
<feature type="region of interest" description="Disordered" evidence="1">
    <location>
        <begin position="145"/>
        <end position="197"/>
    </location>
</feature>
<feature type="compositionally biased region" description="Polar residues" evidence="1">
    <location>
        <begin position="60"/>
        <end position="83"/>
    </location>
</feature>
<proteinExistence type="predicted"/>
<feature type="compositionally biased region" description="Polar residues" evidence="1">
    <location>
        <begin position="145"/>
        <end position="177"/>
    </location>
</feature>
<dbReference type="AlphaFoldDB" id="A0A1X2IJI5"/>
<feature type="compositionally biased region" description="Polar residues" evidence="1">
    <location>
        <begin position="186"/>
        <end position="197"/>
    </location>
</feature>